<evidence type="ECO:0000313" key="2">
    <source>
        <dbReference type="EMBL" id="CAH1776817.1"/>
    </source>
</evidence>
<dbReference type="Pfam" id="PF01041">
    <property type="entry name" value="DegT_DnrJ_EryC1"/>
    <property type="match status" value="1"/>
</dbReference>
<feature type="region of interest" description="Disordered" evidence="1">
    <location>
        <begin position="1"/>
        <end position="24"/>
    </location>
</feature>
<name>A0A8S4N8L0_OWEFU</name>
<dbReference type="EMBL" id="CAIIXF020000002">
    <property type="protein sequence ID" value="CAH1776817.1"/>
    <property type="molecule type" value="Genomic_DNA"/>
</dbReference>
<evidence type="ECO:0000256" key="1">
    <source>
        <dbReference type="SAM" id="MobiDB-lite"/>
    </source>
</evidence>
<sequence length="401" mass="43839">VSKDSMSLSKGTASQEKQDSQKLPPMFTLSSEWNEIGREVSVTTERILQEGNYVLGPEVGELESVLAGYVGVEHCIAVGSGTDALQIAMMALDVTRGDEVIVPSFTCMATVEGLCILGATPVFVDVTADTFNINVNLIKDAITSKTKAIIAVSVYGLIADLDGIEGLLKSSNRQDVTLIEDASHSFGAKKNGKRSCNFSKIACTSFYPMKPLGCYGDGGAIFTSDTNLATKMRIISRHGMVGRYEHVMLGMNSKLDTIQAGILLTKMKSNHYEKSLQSRKDVAAIYEKYLSDQTVLTLPSPPSYNDHIYAVYTVIVNKISRDTLRDELERAGLETRIQWPKPLHLQDMFNYLPCVKKPCPISEELCKNILSLPIFPFMTESEAKSVAITVGHAISALMPDC</sequence>
<keyword evidence="3" id="KW-1185">Reference proteome</keyword>
<dbReference type="PIRSF" id="PIRSF000390">
    <property type="entry name" value="PLP_StrS"/>
    <property type="match status" value="1"/>
</dbReference>
<dbReference type="PANTHER" id="PTHR30244:SF42">
    <property type="entry name" value="UDP-2-ACETAMIDO-2-DEOXY-3-OXO-D-GLUCURONATE AMINOTRANSFERASE"/>
    <property type="match status" value="1"/>
</dbReference>
<protein>
    <submittedName>
        <fullName evidence="2">Uncharacterized protein</fullName>
    </submittedName>
</protein>
<dbReference type="AlphaFoldDB" id="A0A8S4N8L0"/>
<dbReference type="PANTHER" id="PTHR30244">
    <property type="entry name" value="TRANSAMINASE"/>
    <property type="match status" value="1"/>
</dbReference>
<dbReference type="Gene3D" id="3.40.640.10">
    <property type="entry name" value="Type I PLP-dependent aspartate aminotransferase-like (Major domain)"/>
    <property type="match status" value="1"/>
</dbReference>
<dbReference type="Gene3D" id="3.90.1150.10">
    <property type="entry name" value="Aspartate Aminotransferase, domain 1"/>
    <property type="match status" value="1"/>
</dbReference>
<dbReference type="InterPro" id="IPR015421">
    <property type="entry name" value="PyrdxlP-dep_Trfase_major"/>
</dbReference>
<dbReference type="CDD" id="cd00616">
    <property type="entry name" value="AHBA_syn"/>
    <property type="match status" value="1"/>
</dbReference>
<dbReference type="GO" id="GO:0030170">
    <property type="term" value="F:pyridoxal phosphate binding"/>
    <property type="evidence" value="ECO:0007669"/>
    <property type="project" value="TreeGrafter"/>
</dbReference>
<evidence type="ECO:0000313" key="3">
    <source>
        <dbReference type="Proteomes" id="UP000749559"/>
    </source>
</evidence>
<feature type="compositionally biased region" description="Polar residues" evidence="1">
    <location>
        <begin position="1"/>
        <end position="15"/>
    </location>
</feature>
<feature type="non-terminal residue" evidence="2">
    <location>
        <position position="1"/>
    </location>
</feature>
<dbReference type="InterPro" id="IPR015424">
    <property type="entry name" value="PyrdxlP-dep_Trfase"/>
</dbReference>
<proteinExistence type="predicted"/>
<dbReference type="OrthoDB" id="5955158at2759"/>
<dbReference type="Proteomes" id="UP000749559">
    <property type="component" value="Unassembled WGS sequence"/>
</dbReference>
<gene>
    <name evidence="2" type="ORF">OFUS_LOCUS3953</name>
</gene>
<accession>A0A8S4N8L0</accession>
<dbReference type="GO" id="GO:0000271">
    <property type="term" value="P:polysaccharide biosynthetic process"/>
    <property type="evidence" value="ECO:0007669"/>
    <property type="project" value="TreeGrafter"/>
</dbReference>
<reference evidence="2" key="1">
    <citation type="submission" date="2022-03" db="EMBL/GenBank/DDBJ databases">
        <authorList>
            <person name="Martin C."/>
        </authorList>
    </citation>
    <scope>NUCLEOTIDE SEQUENCE</scope>
</reference>
<dbReference type="GO" id="GO:0008483">
    <property type="term" value="F:transaminase activity"/>
    <property type="evidence" value="ECO:0007669"/>
    <property type="project" value="TreeGrafter"/>
</dbReference>
<comment type="caution">
    <text evidence="2">The sequence shown here is derived from an EMBL/GenBank/DDBJ whole genome shotgun (WGS) entry which is preliminary data.</text>
</comment>
<dbReference type="InterPro" id="IPR000653">
    <property type="entry name" value="DegT/StrS_aminotransferase"/>
</dbReference>
<dbReference type="InterPro" id="IPR015422">
    <property type="entry name" value="PyrdxlP-dep_Trfase_small"/>
</dbReference>
<organism evidence="2 3">
    <name type="scientific">Owenia fusiformis</name>
    <name type="common">Polychaete worm</name>
    <dbReference type="NCBI Taxonomy" id="6347"/>
    <lineage>
        <taxon>Eukaryota</taxon>
        <taxon>Metazoa</taxon>
        <taxon>Spiralia</taxon>
        <taxon>Lophotrochozoa</taxon>
        <taxon>Annelida</taxon>
        <taxon>Polychaeta</taxon>
        <taxon>Sedentaria</taxon>
        <taxon>Canalipalpata</taxon>
        <taxon>Sabellida</taxon>
        <taxon>Oweniida</taxon>
        <taxon>Oweniidae</taxon>
        <taxon>Owenia</taxon>
    </lineage>
</organism>
<dbReference type="SUPFAM" id="SSF53383">
    <property type="entry name" value="PLP-dependent transferases"/>
    <property type="match status" value="1"/>
</dbReference>